<dbReference type="AlphaFoldDB" id="H3AS62"/>
<dbReference type="Ensembl" id="ENSLACT00000012576.2">
    <property type="protein sequence ID" value="ENSLACP00000012483.2"/>
    <property type="gene ID" value="ENSLACG00000010999.2"/>
</dbReference>
<evidence type="ECO:0000256" key="1">
    <source>
        <dbReference type="ARBA" id="ARBA00004613"/>
    </source>
</evidence>
<dbReference type="eggNOG" id="KOG1759">
    <property type="taxonomic scope" value="Eukaryota"/>
</dbReference>
<reference evidence="15" key="1">
    <citation type="submission" date="2011-08" db="EMBL/GenBank/DDBJ databases">
        <title>The draft genome of Latimeria chalumnae.</title>
        <authorList>
            <person name="Di Palma F."/>
            <person name="Alfoldi J."/>
            <person name="Johnson J."/>
            <person name="Berlin A."/>
            <person name="Gnerre S."/>
            <person name="Jaffe D."/>
            <person name="MacCallum I."/>
            <person name="Young S."/>
            <person name="Walker B.J."/>
            <person name="Lander E."/>
            <person name="Lindblad-Toh K."/>
        </authorList>
    </citation>
    <scope>NUCLEOTIDE SEQUENCE [LARGE SCALE GENOMIC DNA]</scope>
    <source>
        <strain evidence="15">Wild caught</strain>
    </source>
</reference>
<evidence type="ECO:0000256" key="11">
    <source>
        <dbReference type="ARBA" id="ARBA00041631"/>
    </source>
</evidence>
<evidence type="ECO:0000256" key="9">
    <source>
        <dbReference type="ARBA" id="ARBA00039086"/>
    </source>
</evidence>
<dbReference type="PANTHER" id="PTHR11954:SF6">
    <property type="entry name" value="MACROPHAGE MIGRATION INHIBITORY FACTOR"/>
    <property type="match status" value="1"/>
</dbReference>
<sequence>MPMFILNTNVSKGDVPAAMLGDITQELSKTMGKPAQYIAVHILPDQMMSFGGKTDPCALCSLYSIGKIGGAQNKTYSKLMCDLLSKHLAISADRIYINFHDMNAANVGWSGSTFA</sequence>
<dbReference type="GO" id="GO:0005125">
    <property type="term" value="F:cytokine activity"/>
    <property type="evidence" value="ECO:0007669"/>
    <property type="project" value="UniProtKB-KW"/>
</dbReference>
<dbReference type="Bgee" id="ENSLACG00000010999">
    <property type="expression patterns" value="Expressed in pelvic fin and 6 other cell types or tissues"/>
</dbReference>
<dbReference type="GO" id="GO:0004167">
    <property type="term" value="F:dopachrome isomerase activity"/>
    <property type="evidence" value="ECO:0007669"/>
    <property type="project" value="UniProtKB-EC"/>
</dbReference>
<dbReference type="GO" id="GO:0060117">
    <property type="term" value="P:auditory receptor cell development"/>
    <property type="evidence" value="ECO:0007669"/>
    <property type="project" value="Ensembl"/>
</dbReference>
<dbReference type="Proteomes" id="UP000008672">
    <property type="component" value="Unassembled WGS sequence"/>
</dbReference>
<dbReference type="GO" id="GO:0043066">
    <property type="term" value="P:negative regulation of apoptotic process"/>
    <property type="evidence" value="ECO:0007669"/>
    <property type="project" value="Ensembl"/>
</dbReference>
<dbReference type="InterPro" id="IPR019829">
    <property type="entry name" value="Macrophage_inhib_fac_CS"/>
</dbReference>
<dbReference type="OrthoDB" id="255819at2759"/>
<dbReference type="RefSeq" id="XP_005987164.1">
    <property type="nucleotide sequence ID" value="XM_005987102.3"/>
</dbReference>
<evidence type="ECO:0000256" key="12">
    <source>
        <dbReference type="ARBA" id="ARBA00041912"/>
    </source>
</evidence>
<evidence type="ECO:0000256" key="5">
    <source>
        <dbReference type="ARBA" id="ARBA00023235"/>
    </source>
</evidence>
<dbReference type="Pfam" id="PF01187">
    <property type="entry name" value="MIF"/>
    <property type="match status" value="1"/>
</dbReference>
<accession>H3AS62</accession>
<keyword evidence="15" id="KW-1185">Reference proteome</keyword>
<evidence type="ECO:0000313" key="14">
    <source>
        <dbReference type="Ensembl" id="ENSLACP00000012483.2"/>
    </source>
</evidence>
<dbReference type="PROSITE" id="PS01158">
    <property type="entry name" value="MIF"/>
    <property type="match status" value="1"/>
</dbReference>
<comment type="catalytic activity">
    <reaction evidence="6">
        <text>3-phenylpyruvate = enol-phenylpyruvate</text>
        <dbReference type="Rhea" id="RHEA:17097"/>
        <dbReference type="ChEBI" id="CHEBI:16815"/>
        <dbReference type="ChEBI" id="CHEBI:18005"/>
        <dbReference type="EC" id="5.3.2.1"/>
    </reaction>
</comment>
<organism evidence="14 15">
    <name type="scientific">Latimeria chalumnae</name>
    <name type="common">Coelacanth</name>
    <dbReference type="NCBI Taxonomy" id="7897"/>
    <lineage>
        <taxon>Eukaryota</taxon>
        <taxon>Metazoa</taxon>
        <taxon>Chordata</taxon>
        <taxon>Craniata</taxon>
        <taxon>Vertebrata</taxon>
        <taxon>Euteleostomi</taxon>
        <taxon>Coelacanthiformes</taxon>
        <taxon>Coelacanthidae</taxon>
        <taxon>Latimeria</taxon>
    </lineage>
</organism>
<dbReference type="KEGG" id="lcm:102367089"/>
<dbReference type="InParanoid" id="H3AS62"/>
<evidence type="ECO:0000256" key="6">
    <source>
        <dbReference type="ARBA" id="ARBA00036735"/>
    </source>
</evidence>
<dbReference type="GO" id="GO:0048598">
    <property type="term" value="P:embryonic morphogenesis"/>
    <property type="evidence" value="ECO:0007669"/>
    <property type="project" value="Ensembl"/>
</dbReference>
<dbReference type="EC" id="5.3.3.12" evidence="8"/>
<dbReference type="GO" id="GO:0008283">
    <property type="term" value="P:cell population proliferation"/>
    <property type="evidence" value="ECO:0007669"/>
    <property type="project" value="Ensembl"/>
</dbReference>
<comment type="subcellular location">
    <subcellularLocation>
        <location evidence="1">Secreted</location>
    </subcellularLocation>
</comment>
<evidence type="ECO:0000256" key="4">
    <source>
        <dbReference type="ARBA" id="ARBA00022525"/>
    </source>
</evidence>
<keyword evidence="4" id="KW-0964">Secreted</keyword>
<dbReference type="EMBL" id="AFYH01006212">
    <property type="status" value="NOT_ANNOTATED_CDS"/>
    <property type="molecule type" value="Genomic_DNA"/>
</dbReference>
<evidence type="ECO:0000256" key="3">
    <source>
        <dbReference type="ARBA" id="ARBA00022514"/>
    </source>
</evidence>
<dbReference type="InterPro" id="IPR014347">
    <property type="entry name" value="Tautomerase/MIF_sf"/>
</dbReference>
<reference evidence="14" key="3">
    <citation type="submission" date="2025-09" db="UniProtKB">
        <authorList>
            <consortium name="Ensembl"/>
        </authorList>
    </citation>
    <scope>IDENTIFICATION</scope>
</reference>
<evidence type="ECO:0000256" key="8">
    <source>
        <dbReference type="ARBA" id="ARBA00038932"/>
    </source>
</evidence>
<protein>
    <recommendedName>
        <fullName evidence="10">Macrophage migration inhibitory factor</fullName>
        <ecNumber evidence="9">5.3.2.1</ecNumber>
        <ecNumber evidence="8">5.3.3.12</ecNumber>
    </recommendedName>
    <alternativeName>
        <fullName evidence="13">L-dopachrome isomerase</fullName>
    </alternativeName>
    <alternativeName>
        <fullName evidence="11">L-dopachrome tautomerase</fullName>
    </alternativeName>
    <alternativeName>
        <fullName evidence="12">Phenylpyruvate tautomerase</fullName>
    </alternativeName>
</protein>
<dbReference type="GO" id="GO:0005615">
    <property type="term" value="C:extracellular space"/>
    <property type="evidence" value="ECO:0007669"/>
    <property type="project" value="UniProtKB-KW"/>
</dbReference>
<dbReference type="FunCoup" id="H3AS62">
    <property type="interactions" value="392"/>
</dbReference>
<dbReference type="GeneTree" id="ENSGT00940000155608"/>
<evidence type="ECO:0000256" key="2">
    <source>
        <dbReference type="ARBA" id="ARBA00005851"/>
    </source>
</evidence>
<dbReference type="PANTHER" id="PTHR11954">
    <property type="entry name" value="D-DOPACHROME DECARBOXYLASE"/>
    <property type="match status" value="1"/>
</dbReference>
<keyword evidence="3" id="KW-0202">Cytokine</keyword>
<keyword evidence="5" id="KW-0413">Isomerase</keyword>
<dbReference type="EC" id="5.3.2.1" evidence="9"/>
<evidence type="ECO:0000256" key="7">
    <source>
        <dbReference type="ARBA" id="ARBA00036823"/>
    </source>
</evidence>
<dbReference type="SUPFAM" id="SSF55331">
    <property type="entry name" value="Tautomerase/MIF"/>
    <property type="match status" value="1"/>
</dbReference>
<dbReference type="GeneID" id="102367089"/>
<reference evidence="14" key="2">
    <citation type="submission" date="2025-08" db="UniProtKB">
        <authorList>
            <consortium name="Ensembl"/>
        </authorList>
    </citation>
    <scope>IDENTIFICATION</scope>
</reference>
<dbReference type="InterPro" id="IPR001398">
    <property type="entry name" value="Macrophage_inhib_fac"/>
</dbReference>
<comment type="similarity">
    <text evidence="2">Belongs to the MIF family.</text>
</comment>
<dbReference type="HOGENOM" id="CLU_129906_1_1_1"/>
<name>H3AS62_LATCH</name>
<evidence type="ECO:0000256" key="13">
    <source>
        <dbReference type="ARBA" id="ARBA00042730"/>
    </source>
</evidence>
<evidence type="ECO:0000313" key="15">
    <source>
        <dbReference type="Proteomes" id="UP000008672"/>
    </source>
</evidence>
<proteinExistence type="inferred from homology"/>
<dbReference type="STRING" id="7897.ENSLACP00000012483"/>
<dbReference type="CTD" id="4282"/>
<comment type="catalytic activity">
    <reaction evidence="7">
        <text>L-dopachrome = 5,6-dihydroxyindole-2-carboxylate</text>
        <dbReference type="Rhea" id="RHEA:13041"/>
        <dbReference type="ChEBI" id="CHEBI:16875"/>
        <dbReference type="ChEBI" id="CHEBI:57509"/>
        <dbReference type="EC" id="5.3.3.12"/>
    </reaction>
</comment>
<gene>
    <name evidence="14" type="primary">MIF</name>
</gene>
<dbReference type="Gene3D" id="3.30.429.10">
    <property type="entry name" value="Macrophage Migration Inhibitory Factor"/>
    <property type="match status" value="1"/>
</dbReference>
<evidence type="ECO:0000256" key="10">
    <source>
        <dbReference type="ARBA" id="ARBA00039619"/>
    </source>
</evidence>
<dbReference type="OMA" id="YINFFDM"/>
<dbReference type="GO" id="GO:0050178">
    <property type="term" value="F:phenylpyruvate tautomerase activity"/>
    <property type="evidence" value="ECO:0007669"/>
    <property type="project" value="UniProtKB-EC"/>
</dbReference>